<protein>
    <submittedName>
        <fullName evidence="2">Cupin domain-containing protein</fullName>
    </submittedName>
</protein>
<dbReference type="PANTHER" id="PTHR36440:SF1">
    <property type="entry name" value="PUTATIVE (AFU_ORTHOLOGUE AFUA_8G07350)-RELATED"/>
    <property type="match status" value="1"/>
</dbReference>
<dbReference type="Gene3D" id="2.60.120.10">
    <property type="entry name" value="Jelly Rolls"/>
    <property type="match status" value="1"/>
</dbReference>
<evidence type="ECO:0000313" key="2">
    <source>
        <dbReference type="EMBL" id="SFS19013.1"/>
    </source>
</evidence>
<dbReference type="RefSeq" id="WP_090207936.1">
    <property type="nucleotide sequence ID" value="NZ_FOZM01000002.1"/>
</dbReference>
<feature type="domain" description="Cupin type-2" evidence="1">
    <location>
        <begin position="39"/>
        <end position="103"/>
    </location>
</feature>
<gene>
    <name evidence="2" type="ORF">SAMN05444714_2075</name>
</gene>
<evidence type="ECO:0000259" key="1">
    <source>
        <dbReference type="Pfam" id="PF07883"/>
    </source>
</evidence>
<dbReference type="AlphaFoldDB" id="A0A1I6MTH3"/>
<sequence>MTTDTESDEFIEWRGTRYKTSLASHATGGAISIVDSVSPPHSGPPRHVHHDADETFFVLSGDVTFWMEGETANVGPGGTMFVPRGKEHTFRVSSDVPSRHLVILTPGGFEGFFEEMAAGQFRIPEEMAQIVEIAERYHLSFTGPPLDGTK</sequence>
<dbReference type="InterPro" id="IPR014710">
    <property type="entry name" value="RmlC-like_jellyroll"/>
</dbReference>
<dbReference type="InterPro" id="IPR011051">
    <property type="entry name" value="RmlC_Cupin_sf"/>
</dbReference>
<accession>A0A1I6MTH3</accession>
<dbReference type="InterPro" id="IPR013096">
    <property type="entry name" value="Cupin_2"/>
</dbReference>
<proteinExistence type="predicted"/>
<dbReference type="OrthoDB" id="9798709at2"/>
<reference evidence="2 3" key="1">
    <citation type="submission" date="2016-10" db="EMBL/GenBank/DDBJ databases">
        <authorList>
            <person name="de Groot N.N."/>
        </authorList>
    </citation>
    <scope>NUCLEOTIDE SEQUENCE [LARGE SCALE GENOMIC DNA]</scope>
    <source>
        <strain evidence="2 3">DSM 29433</strain>
    </source>
</reference>
<dbReference type="Pfam" id="PF07883">
    <property type="entry name" value="Cupin_2"/>
    <property type="match status" value="1"/>
</dbReference>
<dbReference type="EMBL" id="FOZM01000002">
    <property type="protein sequence ID" value="SFS19013.1"/>
    <property type="molecule type" value="Genomic_DNA"/>
</dbReference>
<keyword evidence="3" id="KW-1185">Reference proteome</keyword>
<evidence type="ECO:0000313" key="3">
    <source>
        <dbReference type="Proteomes" id="UP000198926"/>
    </source>
</evidence>
<dbReference type="PANTHER" id="PTHR36440">
    <property type="entry name" value="PUTATIVE (AFU_ORTHOLOGUE AFUA_8G07350)-RELATED"/>
    <property type="match status" value="1"/>
</dbReference>
<dbReference type="STRING" id="1123755.SAMN05444714_2075"/>
<dbReference type="InterPro" id="IPR053146">
    <property type="entry name" value="QDO-like"/>
</dbReference>
<dbReference type="Proteomes" id="UP000198926">
    <property type="component" value="Unassembled WGS sequence"/>
</dbReference>
<name>A0A1I6MTH3_9RHOB</name>
<organism evidence="2 3">
    <name type="scientific">Yoonia litorea</name>
    <dbReference type="NCBI Taxonomy" id="1123755"/>
    <lineage>
        <taxon>Bacteria</taxon>
        <taxon>Pseudomonadati</taxon>
        <taxon>Pseudomonadota</taxon>
        <taxon>Alphaproteobacteria</taxon>
        <taxon>Rhodobacterales</taxon>
        <taxon>Paracoccaceae</taxon>
        <taxon>Yoonia</taxon>
    </lineage>
</organism>
<dbReference type="SUPFAM" id="SSF51182">
    <property type="entry name" value="RmlC-like cupins"/>
    <property type="match status" value="1"/>
</dbReference>